<accession>A0A6J7PR56</accession>
<dbReference type="InterPro" id="IPR039068">
    <property type="entry name" value="PqqC-like"/>
</dbReference>
<evidence type="ECO:0000313" key="2">
    <source>
        <dbReference type="EMBL" id="CAB4824635.1"/>
    </source>
</evidence>
<dbReference type="PANTHER" id="PTHR40279:SF3">
    <property type="entry name" value="4-AMINOBENZOATE SYNTHASE"/>
    <property type="match status" value="1"/>
</dbReference>
<dbReference type="GO" id="GO:0016491">
    <property type="term" value="F:oxidoreductase activity"/>
    <property type="evidence" value="ECO:0007669"/>
    <property type="project" value="UniProtKB-KW"/>
</dbReference>
<organism evidence="4">
    <name type="scientific">freshwater metagenome</name>
    <dbReference type="NCBI Taxonomy" id="449393"/>
    <lineage>
        <taxon>unclassified sequences</taxon>
        <taxon>metagenomes</taxon>
        <taxon>ecological metagenomes</taxon>
    </lineage>
</organism>
<dbReference type="SUPFAM" id="SSF48613">
    <property type="entry name" value="Heme oxygenase-like"/>
    <property type="match status" value="1"/>
</dbReference>
<dbReference type="AlphaFoldDB" id="A0A6J7PR56"/>
<name>A0A6J7PR56_9ZZZZ</name>
<protein>
    <submittedName>
        <fullName evidence="4">Unannotated protein</fullName>
    </submittedName>
</protein>
<evidence type="ECO:0000313" key="4">
    <source>
        <dbReference type="EMBL" id="CAB5007846.1"/>
    </source>
</evidence>
<dbReference type="EMBL" id="CAFBLT010000001">
    <property type="protein sequence ID" value="CAB4873337.1"/>
    <property type="molecule type" value="Genomic_DNA"/>
</dbReference>
<reference evidence="4" key="1">
    <citation type="submission" date="2020-05" db="EMBL/GenBank/DDBJ databases">
        <authorList>
            <person name="Chiriac C."/>
            <person name="Salcher M."/>
            <person name="Ghai R."/>
            <person name="Kavagutti S V."/>
        </authorList>
    </citation>
    <scope>NUCLEOTIDE SEQUENCE</scope>
</reference>
<dbReference type="Pfam" id="PF14518">
    <property type="entry name" value="Haem_oxygenas_2"/>
    <property type="match status" value="1"/>
</dbReference>
<evidence type="ECO:0000256" key="1">
    <source>
        <dbReference type="ARBA" id="ARBA00023002"/>
    </source>
</evidence>
<dbReference type="PANTHER" id="PTHR40279">
    <property type="entry name" value="PQQC-LIKE PROTEIN"/>
    <property type="match status" value="1"/>
</dbReference>
<proteinExistence type="predicted"/>
<keyword evidence="1" id="KW-0560">Oxidoreductase</keyword>
<sequence length="206" mass="22491">MDTTTLIETNRLLDHPFYRRWEEGKLEEGELSSYAAQYRYFEAQLPEFLTALSALVVDRDAQALVDANLADEVDGPETHLALFDRFARAVDAPDEALSPAMATLVNTYKEAIANKDSSFALGVLAGYEVQAAEVAATKGEGLAAHYGVTGEGLSFWNLHAEVEQDHAAWTLSASASCDTEQFIKGARASSSAWWGFLDEREALHAA</sequence>
<dbReference type="EMBL" id="CAFABE010000022">
    <property type="protein sequence ID" value="CAB4824635.1"/>
    <property type="molecule type" value="Genomic_DNA"/>
</dbReference>
<gene>
    <name evidence="2" type="ORF">UFOPK3164_00661</name>
    <name evidence="3" type="ORF">UFOPK3427_00953</name>
    <name evidence="4" type="ORF">UFOPK4112_00132</name>
</gene>
<dbReference type="InterPro" id="IPR016084">
    <property type="entry name" value="Haem_Oase-like_multi-hlx"/>
</dbReference>
<dbReference type="Gene3D" id="1.20.910.10">
    <property type="entry name" value="Heme oxygenase-like"/>
    <property type="match status" value="1"/>
</dbReference>
<dbReference type="SMART" id="SM01236">
    <property type="entry name" value="Haem_oxygenase_2"/>
    <property type="match status" value="1"/>
</dbReference>
<evidence type="ECO:0000313" key="3">
    <source>
        <dbReference type="EMBL" id="CAB4873337.1"/>
    </source>
</evidence>
<dbReference type="EMBL" id="CAFBPM010000001">
    <property type="protein sequence ID" value="CAB5007846.1"/>
    <property type="molecule type" value="Genomic_DNA"/>
</dbReference>